<name>A0A7W7WBD6_9ACTN</name>
<sequence>MATGDPAEEIRKLINDLGKIPPELRKALRPALKGAAEPIVADARGRASWSGRIPGAITLSVRLSKRNPGVSIRVRQTKAPHGRPWEGITGATSFKHPVFGHRDRWVTQATQPYLAPAAAAGTDDVLDAAAQTVDQVAREAGFR</sequence>
<gene>
    <name evidence="1" type="ORF">FHR32_005130</name>
</gene>
<proteinExistence type="predicted"/>
<keyword evidence="2" id="KW-1185">Reference proteome</keyword>
<dbReference type="EMBL" id="JACHJU010000002">
    <property type="protein sequence ID" value="MBB4940753.1"/>
    <property type="molecule type" value="Genomic_DNA"/>
</dbReference>
<organism evidence="1 2">
    <name type="scientific">Streptosporangium album</name>
    <dbReference type="NCBI Taxonomy" id="47479"/>
    <lineage>
        <taxon>Bacteria</taxon>
        <taxon>Bacillati</taxon>
        <taxon>Actinomycetota</taxon>
        <taxon>Actinomycetes</taxon>
        <taxon>Streptosporangiales</taxon>
        <taxon>Streptosporangiaceae</taxon>
        <taxon>Streptosporangium</taxon>
    </lineage>
</organism>
<protein>
    <recommendedName>
        <fullName evidence="3">HK97 gp10 family phage protein</fullName>
    </recommendedName>
</protein>
<dbReference type="RefSeq" id="WP_184756917.1">
    <property type="nucleotide sequence ID" value="NZ_BAABEK010000005.1"/>
</dbReference>
<reference evidence="1 2" key="1">
    <citation type="submission" date="2020-08" db="EMBL/GenBank/DDBJ databases">
        <title>Sequencing the genomes of 1000 actinobacteria strains.</title>
        <authorList>
            <person name="Klenk H.-P."/>
        </authorList>
    </citation>
    <scope>NUCLEOTIDE SEQUENCE [LARGE SCALE GENOMIC DNA]</scope>
    <source>
        <strain evidence="1 2">DSM 43023</strain>
    </source>
</reference>
<comment type="caution">
    <text evidence="1">The sequence shown here is derived from an EMBL/GenBank/DDBJ whole genome shotgun (WGS) entry which is preliminary data.</text>
</comment>
<evidence type="ECO:0008006" key="3">
    <source>
        <dbReference type="Google" id="ProtNLM"/>
    </source>
</evidence>
<evidence type="ECO:0000313" key="2">
    <source>
        <dbReference type="Proteomes" id="UP000534286"/>
    </source>
</evidence>
<accession>A0A7W7WBD6</accession>
<dbReference type="Proteomes" id="UP000534286">
    <property type="component" value="Unassembled WGS sequence"/>
</dbReference>
<dbReference type="AlphaFoldDB" id="A0A7W7WBD6"/>
<evidence type="ECO:0000313" key="1">
    <source>
        <dbReference type="EMBL" id="MBB4940753.1"/>
    </source>
</evidence>